<comment type="caution">
    <text evidence="1">The sequence shown here is derived from an EMBL/GenBank/DDBJ whole genome shotgun (WGS) entry which is preliminary data.</text>
</comment>
<name>A0A241XRZ3_PSEAI</name>
<evidence type="ECO:0000313" key="2">
    <source>
        <dbReference type="Proteomes" id="UP000194857"/>
    </source>
</evidence>
<proteinExistence type="predicted"/>
<sequence>MTTQLAATARSYAIYADAVAAYGVTPITEAQWADWQNTLPAVKAVDMPPTLNQGIALALEAGDLNGATQMIAMCNAHDQECWSQYTTDGECLPAGGLWFSMLDWIKGSRPDASPLTVAHVLDYDGELPEALTHFELDNTRYYFSADEVVVHDPELGLSFLFFHGLSNPSVEAIAGLINKSKG</sequence>
<evidence type="ECO:0000313" key="1">
    <source>
        <dbReference type="EMBL" id="OTI63259.1"/>
    </source>
</evidence>
<protein>
    <submittedName>
        <fullName evidence="1">Uncharacterized protein</fullName>
    </submittedName>
</protein>
<dbReference type="EMBL" id="NFFZ01000004">
    <property type="protein sequence ID" value="OTI63259.1"/>
    <property type="molecule type" value="Genomic_DNA"/>
</dbReference>
<dbReference type="Proteomes" id="UP000194857">
    <property type="component" value="Unassembled WGS sequence"/>
</dbReference>
<dbReference type="RefSeq" id="WP_065327760.1">
    <property type="nucleotide sequence ID" value="NZ_NFFZ01000004.1"/>
</dbReference>
<organism evidence="1 2">
    <name type="scientific">Pseudomonas aeruginosa</name>
    <dbReference type="NCBI Taxonomy" id="287"/>
    <lineage>
        <taxon>Bacteria</taxon>
        <taxon>Pseudomonadati</taxon>
        <taxon>Pseudomonadota</taxon>
        <taxon>Gammaproteobacteria</taxon>
        <taxon>Pseudomonadales</taxon>
        <taxon>Pseudomonadaceae</taxon>
        <taxon>Pseudomonas</taxon>
    </lineage>
</organism>
<reference evidence="1 2" key="1">
    <citation type="submission" date="2017-05" db="EMBL/GenBank/DDBJ databases">
        <authorList>
            <person name="Song R."/>
            <person name="Chenine A.L."/>
            <person name="Ruprecht R.M."/>
        </authorList>
    </citation>
    <scope>NUCLEOTIDE SEQUENCE [LARGE SCALE GENOMIC DNA]</scope>
    <source>
        <strain evidence="1 2">S567_C10_BS</strain>
    </source>
</reference>
<dbReference type="AlphaFoldDB" id="A0A241XRZ3"/>
<accession>A0A241XRZ3</accession>
<gene>
    <name evidence="1" type="ORF">CAZ10_10545</name>
</gene>